<sequence>MASSLDSGKGMRCDVIQIGDMVVYVKDGARGIVIGLQGEKYHIKWEDDFVSWEVREWLRPESSEKTEQRE</sequence>
<gene>
    <name evidence="1" type="ORF">BRE01_48190</name>
</gene>
<organism evidence="1 2">
    <name type="scientific">Brevibacillus reuszeri</name>
    <dbReference type="NCBI Taxonomy" id="54915"/>
    <lineage>
        <taxon>Bacteria</taxon>
        <taxon>Bacillati</taxon>
        <taxon>Bacillota</taxon>
        <taxon>Bacilli</taxon>
        <taxon>Bacillales</taxon>
        <taxon>Paenibacillaceae</taxon>
        <taxon>Brevibacillus</taxon>
    </lineage>
</organism>
<keyword evidence="2" id="KW-1185">Reference proteome</keyword>
<accession>A0ABQ0TTB4</accession>
<reference evidence="1 2" key="1">
    <citation type="submission" date="2019-06" db="EMBL/GenBank/DDBJ databases">
        <title>Whole genome shotgun sequence of Brevibacillus reuszeri NBRC 15719.</title>
        <authorList>
            <person name="Hosoyama A."/>
            <person name="Uohara A."/>
            <person name="Ohji S."/>
            <person name="Ichikawa N."/>
        </authorList>
    </citation>
    <scope>NUCLEOTIDE SEQUENCE [LARGE SCALE GENOMIC DNA]</scope>
    <source>
        <strain evidence="1 2">NBRC 15719</strain>
    </source>
</reference>
<evidence type="ECO:0000313" key="1">
    <source>
        <dbReference type="EMBL" id="GED71117.1"/>
    </source>
</evidence>
<proteinExistence type="predicted"/>
<comment type="caution">
    <text evidence="1">The sequence shown here is derived from an EMBL/GenBank/DDBJ whole genome shotgun (WGS) entry which is preliminary data.</text>
</comment>
<name>A0ABQ0TTB4_9BACL</name>
<dbReference type="Proteomes" id="UP000319578">
    <property type="component" value="Unassembled WGS sequence"/>
</dbReference>
<evidence type="ECO:0008006" key="3">
    <source>
        <dbReference type="Google" id="ProtNLM"/>
    </source>
</evidence>
<dbReference type="EMBL" id="BJON01000019">
    <property type="protein sequence ID" value="GED71117.1"/>
    <property type="molecule type" value="Genomic_DNA"/>
</dbReference>
<protein>
    <recommendedName>
        <fullName evidence="3">DUF2158 domain-containing protein</fullName>
    </recommendedName>
</protein>
<evidence type="ECO:0000313" key="2">
    <source>
        <dbReference type="Proteomes" id="UP000319578"/>
    </source>
</evidence>